<keyword evidence="2" id="KW-1185">Reference proteome</keyword>
<evidence type="ECO:0000313" key="2">
    <source>
        <dbReference type="Proteomes" id="UP001164539"/>
    </source>
</evidence>
<dbReference type="EMBL" id="CM051395">
    <property type="protein sequence ID" value="KAJ4724209.1"/>
    <property type="molecule type" value="Genomic_DNA"/>
</dbReference>
<gene>
    <name evidence="1" type="ORF">OWV82_003219</name>
</gene>
<proteinExistence type="predicted"/>
<name>A0ACC1YLF2_MELAZ</name>
<reference evidence="1 2" key="1">
    <citation type="journal article" date="2023" name="Science">
        <title>Complex scaffold remodeling in plant triterpene biosynthesis.</title>
        <authorList>
            <person name="De La Pena R."/>
            <person name="Hodgson H."/>
            <person name="Liu J.C."/>
            <person name="Stephenson M.J."/>
            <person name="Martin A.C."/>
            <person name="Owen C."/>
            <person name="Harkess A."/>
            <person name="Leebens-Mack J."/>
            <person name="Jimenez L.E."/>
            <person name="Osbourn A."/>
            <person name="Sattely E.S."/>
        </authorList>
    </citation>
    <scope>NUCLEOTIDE SEQUENCE [LARGE SCALE GENOMIC DNA]</scope>
    <source>
        <strain evidence="2">cv. JPN11</strain>
        <tissue evidence="1">Leaf</tissue>
    </source>
</reference>
<dbReference type="Proteomes" id="UP001164539">
    <property type="component" value="Chromosome 2"/>
</dbReference>
<sequence>MWPDLWLLENQLPLFILNDLFNLAKTAAYDDEYEGLSLITITFGFAQAVLTVLPIENSLLEIFFLQATHFLDWLRLSLQPSQEPIKTEFQAQNIPSAMELHQGGVKFQLGSSKTLLDISFNKGTLESPFLTVYDNSVSFYRNILAFENMHGYSRYFNDYVIMMSYLVNTAKDAELLIQNGVIGLGNSERLSSVFRSLVKESSLSGNFQYSGLVENLNIHCGHRCNKWKAILKQNYFNTPWASISVVAAVILLVLTCIQTACSIVAL</sequence>
<accession>A0ACC1YLF2</accession>
<evidence type="ECO:0000313" key="1">
    <source>
        <dbReference type="EMBL" id="KAJ4724209.1"/>
    </source>
</evidence>
<comment type="caution">
    <text evidence="1">The sequence shown here is derived from an EMBL/GenBank/DDBJ whole genome shotgun (WGS) entry which is preliminary data.</text>
</comment>
<organism evidence="1 2">
    <name type="scientific">Melia azedarach</name>
    <name type="common">Chinaberry tree</name>
    <dbReference type="NCBI Taxonomy" id="155640"/>
    <lineage>
        <taxon>Eukaryota</taxon>
        <taxon>Viridiplantae</taxon>
        <taxon>Streptophyta</taxon>
        <taxon>Embryophyta</taxon>
        <taxon>Tracheophyta</taxon>
        <taxon>Spermatophyta</taxon>
        <taxon>Magnoliopsida</taxon>
        <taxon>eudicotyledons</taxon>
        <taxon>Gunneridae</taxon>
        <taxon>Pentapetalae</taxon>
        <taxon>rosids</taxon>
        <taxon>malvids</taxon>
        <taxon>Sapindales</taxon>
        <taxon>Meliaceae</taxon>
        <taxon>Melia</taxon>
    </lineage>
</organism>
<protein>
    <submittedName>
        <fullName evidence="1">Uncharacterized protein</fullName>
    </submittedName>
</protein>